<feature type="domain" description="Glutamine amidotransferase type-2" evidence="3">
    <location>
        <begin position="1"/>
        <end position="198"/>
    </location>
</feature>
<keyword evidence="2" id="KW-0315">Glutamine amidotransferase</keyword>
<accession>A0A7Y4H9F1</accession>
<evidence type="ECO:0000256" key="1">
    <source>
        <dbReference type="ARBA" id="ARBA00022679"/>
    </source>
</evidence>
<reference evidence="4 5" key="1">
    <citation type="submission" date="2020-03" db="EMBL/GenBank/DDBJ databases">
        <title>Bradyrhizobium diversity isolated from nodules of Muelleranthus trifoliolatus.</title>
        <authorList>
            <person name="Klepa M."/>
            <person name="Helene L."/>
            <person name="Hungria M."/>
        </authorList>
    </citation>
    <scope>NUCLEOTIDE SEQUENCE [LARGE SCALE GENOMIC DNA]</scope>
    <source>
        <strain evidence="4 5">WSM 1744</strain>
    </source>
</reference>
<dbReference type="Proteomes" id="UP000528734">
    <property type="component" value="Unassembled WGS sequence"/>
</dbReference>
<dbReference type="CDD" id="cd06223">
    <property type="entry name" value="PRTases_typeI"/>
    <property type="match status" value="1"/>
</dbReference>
<dbReference type="InterPro" id="IPR017932">
    <property type="entry name" value="GATase_2_dom"/>
</dbReference>
<dbReference type="CDD" id="cd00352">
    <property type="entry name" value="Gn_AT_II"/>
    <property type="match status" value="1"/>
</dbReference>
<dbReference type="SUPFAM" id="SSF53271">
    <property type="entry name" value="PRTase-like"/>
    <property type="match status" value="1"/>
</dbReference>
<comment type="caution">
    <text evidence="4">The sequence shown here is derived from an EMBL/GenBank/DDBJ whole genome shotgun (WGS) entry which is preliminary data.</text>
</comment>
<dbReference type="AlphaFoldDB" id="A0A7Y4H9F1"/>
<keyword evidence="1" id="KW-0808">Transferase</keyword>
<organism evidence="4 5">
    <name type="scientific">Bradyrhizobium archetypum</name>
    <dbReference type="NCBI Taxonomy" id="2721160"/>
    <lineage>
        <taxon>Bacteria</taxon>
        <taxon>Pseudomonadati</taxon>
        <taxon>Pseudomonadota</taxon>
        <taxon>Alphaproteobacteria</taxon>
        <taxon>Hyphomicrobiales</taxon>
        <taxon>Nitrobacteraceae</taxon>
        <taxon>Bradyrhizobium</taxon>
    </lineage>
</organism>
<dbReference type="Gene3D" id="3.60.20.10">
    <property type="entry name" value="Glutamine Phosphoribosylpyrophosphate, subunit 1, domain 1"/>
    <property type="match status" value="1"/>
</dbReference>
<dbReference type="Gene3D" id="3.40.50.2020">
    <property type="match status" value="1"/>
</dbReference>
<sequence length="485" mass="53491">MHEKRVQYTKSSQSPCELTTIDYSEQHANLRPRVAIAHVRSPSRREHDESDFQPVHNHKAGCRHLAISLDGALVNADELKNKLFAQGHRLNGETDAELLLKLIEHICQSDYWRHGLPVNHQKMFREIDNCIDGAVSALLLDGEGNLIAFRNRYGLRPLEFMQTDDGFLLFASENCAFSGLRGKADEILPGYIKCVNGKTGACLDHSVCDARHNTRLCAYETLYLGSPNTSKRQSHLETRYNIGVALGKLIAPRLAAEVGSAPVIVSSMPRTGGPYADGLFASLAEGGAIVQRHELIATQFSQRTLIGIVGERKSLIAQKYRVAEKDVTDSTIIMADEALIRGDTSRAVTNILLAAGAKAVHWAIGSPPIVAPNYYGMGIDTMDELAFWQTWKTLPPQQRKQSLRFHNIEPQMLRVIESTIAVSINAAAITYLPFQVLVSLLPQGHDGIDLSPFTFEMPTPAGQKRANKNLNKLIADLPFPESAVA</sequence>
<protein>
    <recommendedName>
        <fullName evidence="3">Glutamine amidotransferase type-2 domain-containing protein</fullName>
    </recommendedName>
</protein>
<dbReference type="EMBL" id="JAAVLW010000010">
    <property type="protein sequence ID" value="NOJ50095.1"/>
    <property type="molecule type" value="Genomic_DNA"/>
</dbReference>
<evidence type="ECO:0000313" key="5">
    <source>
        <dbReference type="Proteomes" id="UP000528734"/>
    </source>
</evidence>
<dbReference type="PROSITE" id="PS51278">
    <property type="entry name" value="GATASE_TYPE_2"/>
    <property type="match status" value="1"/>
</dbReference>
<evidence type="ECO:0000256" key="2">
    <source>
        <dbReference type="ARBA" id="ARBA00022962"/>
    </source>
</evidence>
<dbReference type="PANTHER" id="PTHR11907">
    <property type="entry name" value="AMIDOPHOSPHORIBOSYLTRANSFERASE"/>
    <property type="match status" value="1"/>
</dbReference>
<dbReference type="InterPro" id="IPR000836">
    <property type="entry name" value="PRTase_dom"/>
</dbReference>
<dbReference type="GO" id="GO:0016740">
    <property type="term" value="F:transferase activity"/>
    <property type="evidence" value="ECO:0007669"/>
    <property type="project" value="UniProtKB-KW"/>
</dbReference>
<dbReference type="InterPro" id="IPR029055">
    <property type="entry name" value="Ntn_hydrolases_N"/>
</dbReference>
<dbReference type="InterPro" id="IPR029057">
    <property type="entry name" value="PRTase-like"/>
</dbReference>
<evidence type="ECO:0000259" key="3">
    <source>
        <dbReference type="PROSITE" id="PS51278"/>
    </source>
</evidence>
<keyword evidence="5" id="KW-1185">Reference proteome</keyword>
<name>A0A7Y4H9F1_9BRAD</name>
<evidence type="ECO:0000313" key="4">
    <source>
        <dbReference type="EMBL" id="NOJ50095.1"/>
    </source>
</evidence>
<proteinExistence type="predicted"/>
<dbReference type="Pfam" id="PF13537">
    <property type="entry name" value="GATase_7"/>
    <property type="match status" value="1"/>
</dbReference>
<dbReference type="SUPFAM" id="SSF56235">
    <property type="entry name" value="N-terminal nucleophile aminohydrolases (Ntn hydrolases)"/>
    <property type="match status" value="1"/>
</dbReference>
<gene>
    <name evidence="4" type="ORF">HCN50_28245</name>
</gene>